<protein>
    <submittedName>
        <fullName evidence="1">Uncharacterized protein</fullName>
    </submittedName>
</protein>
<evidence type="ECO:0000313" key="2">
    <source>
        <dbReference type="Proteomes" id="UP000293360"/>
    </source>
</evidence>
<comment type="caution">
    <text evidence="1">The sequence shown here is derived from an EMBL/GenBank/DDBJ whole genome shotgun (WGS) entry which is preliminary data.</text>
</comment>
<dbReference type="OrthoDB" id="10534790at2759"/>
<keyword evidence="2" id="KW-1185">Reference proteome</keyword>
<dbReference type="AlphaFoldDB" id="A0A4Q4TCW6"/>
<dbReference type="Proteomes" id="UP000293360">
    <property type="component" value="Unassembled WGS sequence"/>
</dbReference>
<evidence type="ECO:0000313" key="1">
    <source>
        <dbReference type="EMBL" id="RYP03454.1"/>
    </source>
</evidence>
<gene>
    <name evidence="1" type="ORF">DL764_005135</name>
</gene>
<organism evidence="1 2">
    <name type="scientific">Monosporascus ibericus</name>
    <dbReference type="NCBI Taxonomy" id="155417"/>
    <lineage>
        <taxon>Eukaryota</taxon>
        <taxon>Fungi</taxon>
        <taxon>Dikarya</taxon>
        <taxon>Ascomycota</taxon>
        <taxon>Pezizomycotina</taxon>
        <taxon>Sordariomycetes</taxon>
        <taxon>Xylariomycetidae</taxon>
        <taxon>Xylariales</taxon>
        <taxon>Xylariales incertae sedis</taxon>
        <taxon>Monosporascus</taxon>
    </lineage>
</organism>
<proteinExistence type="predicted"/>
<name>A0A4Q4TCW6_9PEZI</name>
<sequence>MFSFSLAATTSPDPTSNTAMDNIREVLRTMGVLESSIPVSLPSVISVPVSNQERAQARFAFAKLGASDAWGKPDLFALRPATPVADIEILMIRRKLDDDTWVVHAWHPRQIPVLRVPLRDEAAVRHAKSSGLYEDMAVRMPVESAISAWVLAHVVYCEPDVGDLKTGDIIAGEAAKPLVPALRKPNQPRPLLSG</sequence>
<accession>A0A4Q4TCW6</accession>
<reference evidence="1 2" key="1">
    <citation type="submission" date="2018-06" db="EMBL/GenBank/DDBJ databases">
        <title>Complete Genomes of Monosporascus.</title>
        <authorList>
            <person name="Robinson A.J."/>
            <person name="Natvig D.O."/>
        </authorList>
    </citation>
    <scope>NUCLEOTIDE SEQUENCE [LARGE SCALE GENOMIC DNA]</scope>
    <source>
        <strain evidence="1 2">CBS 110550</strain>
    </source>
</reference>
<dbReference type="EMBL" id="QJNU01000257">
    <property type="protein sequence ID" value="RYP03454.1"/>
    <property type="molecule type" value="Genomic_DNA"/>
</dbReference>